<evidence type="ECO:0000313" key="2">
    <source>
        <dbReference type="Proteomes" id="UP001497516"/>
    </source>
</evidence>
<evidence type="ECO:0000313" key="1">
    <source>
        <dbReference type="EMBL" id="CAL1405124.1"/>
    </source>
</evidence>
<dbReference type="EMBL" id="OZ034821">
    <property type="protein sequence ID" value="CAL1405124.1"/>
    <property type="molecule type" value="Genomic_DNA"/>
</dbReference>
<dbReference type="Proteomes" id="UP001497516">
    <property type="component" value="Chromosome 8"/>
</dbReference>
<protein>
    <submittedName>
        <fullName evidence="1">Uncharacterized protein</fullName>
    </submittedName>
</protein>
<name>A0AAV2G395_9ROSI</name>
<proteinExistence type="predicted"/>
<gene>
    <name evidence="1" type="ORF">LTRI10_LOCUS44931</name>
</gene>
<accession>A0AAV2G395</accession>
<organism evidence="1 2">
    <name type="scientific">Linum trigynum</name>
    <dbReference type="NCBI Taxonomy" id="586398"/>
    <lineage>
        <taxon>Eukaryota</taxon>
        <taxon>Viridiplantae</taxon>
        <taxon>Streptophyta</taxon>
        <taxon>Embryophyta</taxon>
        <taxon>Tracheophyta</taxon>
        <taxon>Spermatophyta</taxon>
        <taxon>Magnoliopsida</taxon>
        <taxon>eudicotyledons</taxon>
        <taxon>Gunneridae</taxon>
        <taxon>Pentapetalae</taxon>
        <taxon>rosids</taxon>
        <taxon>fabids</taxon>
        <taxon>Malpighiales</taxon>
        <taxon>Linaceae</taxon>
        <taxon>Linum</taxon>
    </lineage>
</organism>
<keyword evidence="2" id="KW-1185">Reference proteome</keyword>
<sequence length="79" mass="8834">MVGYCLSSLFLCVQSTKTLTLRGSTVEILNNTFEIVEQHPSPFNRLESLILYTNQIPDKVVNYFSEGSSCEVCLKLVDG</sequence>
<dbReference type="AlphaFoldDB" id="A0AAV2G395"/>
<reference evidence="1 2" key="1">
    <citation type="submission" date="2024-04" db="EMBL/GenBank/DDBJ databases">
        <authorList>
            <person name="Fracassetti M."/>
        </authorList>
    </citation>
    <scope>NUCLEOTIDE SEQUENCE [LARGE SCALE GENOMIC DNA]</scope>
</reference>